<sequence length="809" mass="93054">MRKLLPFLIVYFGVITSTFAQLPKELWQYANTNTYMFLENDVQNNTHFQIQTNHHFLRFNYQDFKLEQLRLIDDNEVNGKYLEKAQDETLDILSLYVVKNGQKHKVVRLDEDAHYAGEVIESGKFFQRRNFPDLKLEDDPNLKFSVEISSWTDALDFRLVFENDTILSDDYQLMIELDLPSDQVALSKKGEVIHAKAKNGKVWEIIKRENDQLMITPENKIQATTSIKNKEVNLLMRFKYENLHQEGLNIIAKDLHRPNREVVITEAEQQQAKKISLNDSFDGLKGMERVALTLENLTNQPQLQRLIFERVDGVRDITGISVMLRDKDGNPTGIPIQISKNWHNGKEFKYRGPWMRSYTVVCLPPNSKVELELSKVSGYWGTLPAVSHNQLSLTGWGKKFRGNHQLWDQTAMGAWGESVCYEPDCGQANTLITDVRPFMIKAEDDNPIGPKKYNWTPNVGGGDFMRVYDENGQKLKIKRIKSHYKRNCPNLTEVTYTGVTSKDEVDYSLTASIIRNDDYFRGIYTLEIEVNDTFDFHRLALAQFGSETYSYQVENKIAWGNADGLIKEVPNVHKEKQYTNQDIIIDGKQPWFSMHEAKNMESHKYAVTGNKGIVLKEWSATVDGKEIQPRFSTYSSSKTRAGEPVTLVEVNLPSDIKQLKKGDKVRLVMELCVFPQEAKSYYGSNEAFAKALNLGQDTWKLMWREAKKNDVSVNVSKGEVVRNYPLKIKAVDNEVLADLSNGLAYVPVTISNLSNYKDFKVSFTVDDKAVEFNQENHGKDYYQVDFDPITQTWEVTFSIPMDAEVLDQK</sequence>
<accession>A0AAX1ND93</accession>
<dbReference type="Proteomes" id="UP000678679">
    <property type="component" value="Chromosome 2"/>
</dbReference>
<dbReference type="AlphaFoldDB" id="A0AAX1ND93"/>
<organism evidence="1 2">
    <name type="scientific">Flammeovirga yaeyamensis</name>
    <dbReference type="NCBI Taxonomy" id="367791"/>
    <lineage>
        <taxon>Bacteria</taxon>
        <taxon>Pseudomonadati</taxon>
        <taxon>Bacteroidota</taxon>
        <taxon>Cytophagia</taxon>
        <taxon>Cytophagales</taxon>
        <taxon>Flammeovirgaceae</taxon>
        <taxon>Flammeovirga</taxon>
    </lineage>
</organism>
<gene>
    <name evidence="1" type="ORF">KMW28_24170</name>
</gene>
<protein>
    <submittedName>
        <fullName evidence="1">Uncharacterized protein</fullName>
    </submittedName>
</protein>
<reference evidence="1 2" key="1">
    <citation type="submission" date="2021-05" db="EMBL/GenBank/DDBJ databases">
        <title>Comparative genomic studies on the polysaccharide-degrading batcterial strains of the Flammeovirga genus.</title>
        <authorList>
            <person name="Zewei F."/>
            <person name="Zheng Z."/>
            <person name="Yu L."/>
            <person name="Ruyue G."/>
            <person name="Yanhong M."/>
            <person name="Yuanyuan C."/>
            <person name="Jingyan G."/>
            <person name="Wenjun H."/>
        </authorList>
    </citation>
    <scope>NUCLEOTIDE SEQUENCE [LARGE SCALE GENOMIC DNA]</scope>
    <source>
        <strain evidence="1 2">NBRC:100898</strain>
    </source>
</reference>
<dbReference type="RefSeq" id="WP_169661830.1">
    <property type="nucleotide sequence ID" value="NZ_CP076133.1"/>
</dbReference>
<dbReference type="EMBL" id="CP076133">
    <property type="protein sequence ID" value="QWG05519.1"/>
    <property type="molecule type" value="Genomic_DNA"/>
</dbReference>
<dbReference type="KEGG" id="fya:KMW28_24170"/>
<evidence type="ECO:0000313" key="1">
    <source>
        <dbReference type="EMBL" id="QWG05519.1"/>
    </source>
</evidence>
<proteinExistence type="predicted"/>
<evidence type="ECO:0000313" key="2">
    <source>
        <dbReference type="Proteomes" id="UP000678679"/>
    </source>
</evidence>
<name>A0AAX1ND93_9BACT</name>
<keyword evidence="2" id="KW-1185">Reference proteome</keyword>